<name>F3PUU5_9BACE</name>
<dbReference type="STRING" id="763034.HMPREF9446_02519"/>
<comment type="caution">
    <text evidence="1">The sequence shown here is derived from an EMBL/GenBank/DDBJ whole genome shotgun (WGS) entry which is preliminary data.</text>
</comment>
<evidence type="ECO:0000313" key="2">
    <source>
        <dbReference type="Proteomes" id="UP000003416"/>
    </source>
</evidence>
<dbReference type="AlphaFoldDB" id="F3PUU5"/>
<protein>
    <submittedName>
        <fullName evidence="1">Uncharacterized protein</fullName>
    </submittedName>
</protein>
<accession>F3PUU5</accession>
<organism evidence="1 2">
    <name type="scientific">Bacteroides fluxus YIT 12057</name>
    <dbReference type="NCBI Taxonomy" id="763034"/>
    <lineage>
        <taxon>Bacteria</taxon>
        <taxon>Pseudomonadati</taxon>
        <taxon>Bacteroidota</taxon>
        <taxon>Bacteroidia</taxon>
        <taxon>Bacteroidales</taxon>
        <taxon>Bacteroidaceae</taxon>
        <taxon>Bacteroides</taxon>
    </lineage>
</organism>
<evidence type="ECO:0000313" key="1">
    <source>
        <dbReference type="EMBL" id="EGF55825.1"/>
    </source>
</evidence>
<dbReference type="EMBL" id="AFBN01000049">
    <property type="protein sequence ID" value="EGF55825.1"/>
    <property type="molecule type" value="Genomic_DNA"/>
</dbReference>
<sequence length="41" mass="4628">MEQKVEIKGGAEISTELRPFSLIVNILHSKKTDTVSYFCTN</sequence>
<dbReference type="Proteomes" id="UP000003416">
    <property type="component" value="Unassembled WGS sequence"/>
</dbReference>
<dbReference type="eggNOG" id="ENOG5030XA1">
    <property type="taxonomic scope" value="Bacteria"/>
</dbReference>
<keyword evidence="2" id="KW-1185">Reference proteome</keyword>
<proteinExistence type="predicted"/>
<reference evidence="1 2" key="1">
    <citation type="submission" date="2011-02" db="EMBL/GenBank/DDBJ databases">
        <authorList>
            <person name="Weinstock G."/>
            <person name="Sodergren E."/>
            <person name="Clifton S."/>
            <person name="Fulton L."/>
            <person name="Fulton B."/>
            <person name="Courtney L."/>
            <person name="Fronick C."/>
            <person name="Harrison M."/>
            <person name="Strong C."/>
            <person name="Farmer C."/>
            <person name="Delahaunty K."/>
            <person name="Markovic C."/>
            <person name="Hall O."/>
            <person name="Minx P."/>
            <person name="Tomlinson C."/>
            <person name="Mitreva M."/>
            <person name="Hou S."/>
            <person name="Chen J."/>
            <person name="Wollam A."/>
            <person name="Pepin K.H."/>
            <person name="Johnson M."/>
            <person name="Bhonagiri V."/>
            <person name="Zhang X."/>
            <person name="Suruliraj S."/>
            <person name="Warren W."/>
            <person name="Chinwalla A."/>
            <person name="Mardis E.R."/>
            <person name="Wilson R.K."/>
        </authorList>
    </citation>
    <scope>NUCLEOTIDE SEQUENCE [LARGE SCALE GENOMIC DNA]</scope>
    <source>
        <strain evidence="1 2">YIT 12057</strain>
    </source>
</reference>
<dbReference type="HOGENOM" id="CLU_3265656_0_0_10"/>
<gene>
    <name evidence="1" type="ORF">HMPREF9446_02519</name>
</gene>